<name>A0A1G2G0R1_9BACT</name>
<evidence type="ECO:0000313" key="3">
    <source>
        <dbReference type="Proteomes" id="UP000177480"/>
    </source>
</evidence>
<keyword evidence="1" id="KW-1133">Transmembrane helix</keyword>
<dbReference type="STRING" id="1802114.A2719_02955"/>
<feature type="transmembrane region" description="Helical" evidence="1">
    <location>
        <begin position="50"/>
        <end position="71"/>
    </location>
</feature>
<gene>
    <name evidence="2" type="ORF">A2719_02955</name>
</gene>
<reference evidence="2 3" key="1">
    <citation type="journal article" date="2016" name="Nat. Commun.">
        <title>Thousands of microbial genomes shed light on interconnected biogeochemical processes in an aquifer system.</title>
        <authorList>
            <person name="Anantharaman K."/>
            <person name="Brown C.T."/>
            <person name="Hug L.A."/>
            <person name="Sharon I."/>
            <person name="Castelle C.J."/>
            <person name="Probst A.J."/>
            <person name="Thomas B.C."/>
            <person name="Singh A."/>
            <person name="Wilkins M.J."/>
            <person name="Karaoz U."/>
            <person name="Brodie E.L."/>
            <person name="Williams K.H."/>
            <person name="Hubbard S.S."/>
            <person name="Banfield J.F."/>
        </authorList>
    </citation>
    <scope>NUCLEOTIDE SEQUENCE [LARGE SCALE GENOMIC DNA]</scope>
</reference>
<feature type="transmembrane region" description="Helical" evidence="1">
    <location>
        <begin position="83"/>
        <end position="103"/>
    </location>
</feature>
<accession>A0A1G2G0R1</accession>
<keyword evidence="1" id="KW-0812">Transmembrane</keyword>
<dbReference type="EMBL" id="MHNK01000010">
    <property type="protein sequence ID" value="OGZ43896.1"/>
    <property type="molecule type" value="Genomic_DNA"/>
</dbReference>
<comment type="caution">
    <text evidence="2">The sequence shown here is derived from an EMBL/GenBank/DDBJ whole genome shotgun (WGS) entry which is preliminary data.</text>
</comment>
<protein>
    <submittedName>
        <fullName evidence="2">Uncharacterized protein</fullName>
    </submittedName>
</protein>
<organism evidence="2 3">
    <name type="scientific">Candidatus Ryanbacteria bacterium RIFCSPHIGHO2_01_FULL_45_22</name>
    <dbReference type="NCBI Taxonomy" id="1802114"/>
    <lineage>
        <taxon>Bacteria</taxon>
        <taxon>Candidatus Ryaniibacteriota</taxon>
    </lineage>
</organism>
<proteinExistence type="predicted"/>
<evidence type="ECO:0000313" key="2">
    <source>
        <dbReference type="EMBL" id="OGZ43896.1"/>
    </source>
</evidence>
<dbReference type="Proteomes" id="UP000177480">
    <property type="component" value="Unassembled WGS sequence"/>
</dbReference>
<evidence type="ECO:0000256" key="1">
    <source>
        <dbReference type="SAM" id="Phobius"/>
    </source>
</evidence>
<keyword evidence="1" id="KW-0472">Membrane</keyword>
<dbReference type="AlphaFoldDB" id="A0A1G2G0R1"/>
<feature type="transmembrane region" description="Helical" evidence="1">
    <location>
        <begin position="9"/>
        <end position="30"/>
    </location>
</feature>
<sequence length="110" mass="12454">MNDIVYNKFAIASVLFYLLSVVSFSIAFIISAYVPLYDGLLGILLEEDNFGMFSIASFFLSIYMALHGLYLIKWRHSGRGTMLCITVLMLDVATFLFAIIMSVRNINSLY</sequence>